<name>A0A4V1RJH2_9ACTN</name>
<dbReference type="PANTHER" id="PTHR10937">
    <property type="entry name" value="GLUCOSAMINE--FRUCTOSE-6-PHOSPHATE AMINOTRANSFERASE, ISOMERIZING"/>
    <property type="match status" value="1"/>
</dbReference>
<keyword evidence="1" id="KW-0677">Repeat</keyword>
<dbReference type="InterPro" id="IPR035466">
    <property type="entry name" value="GlmS/AgaS_SIS"/>
</dbReference>
<keyword evidence="4" id="KW-1185">Reference proteome</keyword>
<accession>A0A4V1RJH2</accession>
<dbReference type="InterPro" id="IPR035490">
    <property type="entry name" value="GlmS/FrlB_SIS"/>
</dbReference>
<dbReference type="CDD" id="cd05008">
    <property type="entry name" value="SIS_GlmS_GlmD_1"/>
    <property type="match status" value="1"/>
</dbReference>
<dbReference type="GO" id="GO:0097367">
    <property type="term" value="F:carbohydrate derivative binding"/>
    <property type="evidence" value="ECO:0007669"/>
    <property type="project" value="InterPro"/>
</dbReference>
<protein>
    <submittedName>
        <fullName evidence="3">SIS domain-containing protein</fullName>
    </submittedName>
</protein>
<dbReference type="InterPro" id="IPR046348">
    <property type="entry name" value="SIS_dom_sf"/>
</dbReference>
<evidence type="ECO:0000313" key="3">
    <source>
        <dbReference type="EMBL" id="RYB88772.1"/>
    </source>
</evidence>
<dbReference type="PROSITE" id="PS51464">
    <property type="entry name" value="SIS"/>
    <property type="match status" value="2"/>
</dbReference>
<dbReference type="EMBL" id="SDWS01000011">
    <property type="protein sequence ID" value="RYB88772.1"/>
    <property type="molecule type" value="Genomic_DNA"/>
</dbReference>
<gene>
    <name evidence="3" type="ORF">EUA06_19455</name>
</gene>
<dbReference type="GO" id="GO:1901135">
    <property type="term" value="P:carbohydrate derivative metabolic process"/>
    <property type="evidence" value="ECO:0007669"/>
    <property type="project" value="InterPro"/>
</dbReference>
<evidence type="ECO:0000256" key="1">
    <source>
        <dbReference type="ARBA" id="ARBA00022737"/>
    </source>
</evidence>
<dbReference type="OrthoDB" id="9761808at2"/>
<dbReference type="CDD" id="cd05009">
    <property type="entry name" value="SIS_GlmS_GlmD_2"/>
    <property type="match status" value="1"/>
</dbReference>
<reference evidence="3 4" key="1">
    <citation type="submission" date="2019-01" db="EMBL/GenBank/DDBJ databases">
        <title>Novel species of Nocardioides.</title>
        <authorList>
            <person name="Liu Q."/>
            <person name="Xin Y.-H."/>
        </authorList>
    </citation>
    <scope>NUCLEOTIDE SEQUENCE [LARGE SCALE GENOMIC DNA]</scope>
    <source>
        <strain evidence="3 4">HLT3-15</strain>
    </source>
</reference>
<dbReference type="AlphaFoldDB" id="A0A4V1RJH2"/>
<dbReference type="InterPro" id="IPR001347">
    <property type="entry name" value="SIS_dom"/>
</dbReference>
<comment type="caution">
    <text evidence="3">The sequence shown here is derived from an EMBL/GenBank/DDBJ whole genome shotgun (WGS) entry which is preliminary data.</text>
</comment>
<dbReference type="Proteomes" id="UP000291838">
    <property type="component" value="Unassembled WGS sequence"/>
</dbReference>
<sequence length="348" mass="36245">MLTEILEQPAAITRTLAALLPASDDVRHLARGRTQVLFAARGSSDNAATYGRYLSEIVAGRAAAHLAPSVATAYRRDVDLRHALVVCLSQSGETAELIETQAWARRCGAATVAITNVARSSLTSGADLALVTEAGPELAVPATKTFTAQLVGMAVLARALTRNAMDLRSAEDLAHVAHAVATVIAHRVDVEPAVRMLAGRPRTLVTSRGLAGAVAAEVALKLEETCLRPVPGLSYADLRHGPIAMVDDRTTALVLAPRDGAVLDGIAGIVPELRARGAAVVTIGGDARVSRSADVALPGPDLPEWLAPIGLAVLGQLVVEGVSRTLGLDPDAPRGLRKITETDPERPS</sequence>
<proteinExistence type="predicted"/>
<evidence type="ECO:0000313" key="4">
    <source>
        <dbReference type="Proteomes" id="UP000291838"/>
    </source>
</evidence>
<dbReference type="PANTHER" id="PTHR10937:SF8">
    <property type="entry name" value="AMINOTRANSFERASE-RELATED"/>
    <property type="match status" value="1"/>
</dbReference>
<feature type="domain" description="SIS" evidence="2">
    <location>
        <begin position="193"/>
        <end position="333"/>
    </location>
</feature>
<dbReference type="SUPFAM" id="SSF53697">
    <property type="entry name" value="SIS domain"/>
    <property type="match status" value="1"/>
</dbReference>
<dbReference type="Gene3D" id="3.40.50.10490">
    <property type="entry name" value="Glucose-6-phosphate isomerase like protein, domain 1"/>
    <property type="match status" value="2"/>
</dbReference>
<dbReference type="Pfam" id="PF01380">
    <property type="entry name" value="SIS"/>
    <property type="match status" value="2"/>
</dbReference>
<organism evidence="3 4">
    <name type="scientific">Nocardioides glacieisoli</name>
    <dbReference type="NCBI Taxonomy" id="1168730"/>
    <lineage>
        <taxon>Bacteria</taxon>
        <taxon>Bacillati</taxon>
        <taxon>Actinomycetota</taxon>
        <taxon>Actinomycetes</taxon>
        <taxon>Propionibacteriales</taxon>
        <taxon>Nocardioidaceae</taxon>
        <taxon>Nocardioides</taxon>
    </lineage>
</organism>
<evidence type="ECO:0000259" key="2">
    <source>
        <dbReference type="PROSITE" id="PS51464"/>
    </source>
</evidence>
<feature type="domain" description="SIS" evidence="2">
    <location>
        <begin position="25"/>
        <end position="170"/>
    </location>
</feature>